<dbReference type="Ensembl" id="ENSSOCT00000015686.1">
    <property type="protein sequence ID" value="ENSSOCP00000015293.1"/>
    <property type="gene ID" value="ENSSOCG00000011516.1"/>
</dbReference>
<proteinExistence type="inferred from homology"/>
<evidence type="ECO:0000256" key="3">
    <source>
        <dbReference type="SAM" id="MobiDB-lite"/>
    </source>
</evidence>
<dbReference type="Gene3D" id="3.40.50.720">
    <property type="entry name" value="NAD(P)-binding Rossmann-like Domain"/>
    <property type="match status" value="1"/>
</dbReference>
<dbReference type="Proteomes" id="UP000694551">
    <property type="component" value="Unplaced"/>
</dbReference>
<reference evidence="4" key="2">
    <citation type="submission" date="2025-09" db="UniProtKB">
        <authorList>
            <consortium name="Ensembl"/>
        </authorList>
    </citation>
    <scope>IDENTIFICATION</scope>
</reference>
<name>A0A8D0FIU7_STROC</name>
<feature type="region of interest" description="Disordered" evidence="3">
    <location>
        <begin position="1"/>
        <end position="41"/>
    </location>
</feature>
<dbReference type="PANTHER" id="PTHR44279">
    <property type="entry name" value="HYDROXYSTEROID (11-BETA) DEHYDROGENASE 1-LIKE B-RELATED"/>
    <property type="match status" value="1"/>
</dbReference>
<organism evidence="4 5">
    <name type="scientific">Strix occidentalis caurina</name>
    <name type="common">northern spotted owl</name>
    <dbReference type="NCBI Taxonomy" id="311401"/>
    <lineage>
        <taxon>Eukaryota</taxon>
        <taxon>Metazoa</taxon>
        <taxon>Chordata</taxon>
        <taxon>Craniata</taxon>
        <taxon>Vertebrata</taxon>
        <taxon>Euteleostomi</taxon>
        <taxon>Archelosauria</taxon>
        <taxon>Archosauria</taxon>
        <taxon>Dinosauria</taxon>
        <taxon>Saurischia</taxon>
        <taxon>Theropoda</taxon>
        <taxon>Coelurosauria</taxon>
        <taxon>Aves</taxon>
        <taxon>Neognathae</taxon>
        <taxon>Neoaves</taxon>
        <taxon>Telluraves</taxon>
        <taxon>Strigiformes</taxon>
        <taxon>Strigidae</taxon>
        <taxon>Strix</taxon>
    </lineage>
</organism>
<feature type="compositionally biased region" description="Low complexity" evidence="3">
    <location>
        <begin position="26"/>
        <end position="35"/>
    </location>
</feature>
<dbReference type="AlphaFoldDB" id="A0A8D0FIU7"/>
<evidence type="ECO:0000256" key="1">
    <source>
        <dbReference type="ARBA" id="ARBA00006484"/>
    </source>
</evidence>
<sequence length="194" mass="21170">MEAKTGRGADAVKGAALRGSRPGGAPPRAGAAQRGRGPDGARGGRVNFFSYVARATAALPTLQKNKGSLVVVSSLTGEENTHSLYHFLFCHKFALDGFFSSLRHELIMQKRNVSITLCILGLIDTDMALQNTRGKVHITASPGPEAALTIIQGGATRMQEVFYPWWLQHMCCLWVLFPNDQDQVLQSYYNYSSP</sequence>
<dbReference type="Pfam" id="PF00106">
    <property type="entry name" value="adh_short"/>
    <property type="match status" value="1"/>
</dbReference>
<keyword evidence="5" id="KW-1185">Reference proteome</keyword>
<comment type="similarity">
    <text evidence="1">Belongs to the short-chain dehydrogenases/reductases (SDR) family.</text>
</comment>
<dbReference type="InterPro" id="IPR002347">
    <property type="entry name" value="SDR_fam"/>
</dbReference>
<evidence type="ECO:0000313" key="5">
    <source>
        <dbReference type="Proteomes" id="UP000694551"/>
    </source>
</evidence>
<dbReference type="GO" id="GO:0016491">
    <property type="term" value="F:oxidoreductase activity"/>
    <property type="evidence" value="ECO:0007669"/>
    <property type="project" value="TreeGrafter"/>
</dbReference>
<protein>
    <recommendedName>
        <fullName evidence="6">Hydroxysteroid 11-beta-dehydrogenase 1-like protein</fullName>
    </recommendedName>
</protein>
<evidence type="ECO:0000313" key="4">
    <source>
        <dbReference type="Ensembl" id="ENSSOCP00000015293.1"/>
    </source>
</evidence>
<accession>A0A8D0FIU7</accession>
<dbReference type="InterPro" id="IPR051253">
    <property type="entry name" value="11-beta-HSD"/>
</dbReference>
<reference evidence="4" key="1">
    <citation type="submission" date="2025-08" db="UniProtKB">
        <authorList>
            <consortium name="Ensembl"/>
        </authorList>
    </citation>
    <scope>IDENTIFICATION</scope>
</reference>
<dbReference type="InterPro" id="IPR036291">
    <property type="entry name" value="NAD(P)-bd_dom_sf"/>
</dbReference>
<dbReference type="PANTHER" id="PTHR44279:SF3">
    <property type="entry name" value="HYDROXYSTEROID 11-BETA-DEHYDROGENASE 1-LIKE PROTEIN"/>
    <property type="match status" value="1"/>
</dbReference>
<evidence type="ECO:0008006" key="6">
    <source>
        <dbReference type="Google" id="ProtNLM"/>
    </source>
</evidence>
<dbReference type="SUPFAM" id="SSF51735">
    <property type="entry name" value="NAD(P)-binding Rossmann-fold domains"/>
    <property type="match status" value="1"/>
</dbReference>
<evidence type="ECO:0000256" key="2">
    <source>
        <dbReference type="ARBA" id="ARBA00022857"/>
    </source>
</evidence>
<keyword evidence="2" id="KW-0521">NADP</keyword>